<dbReference type="GO" id="GO:0045936">
    <property type="term" value="P:negative regulation of phosphate metabolic process"/>
    <property type="evidence" value="ECO:0007669"/>
    <property type="project" value="InterPro"/>
</dbReference>
<keyword evidence="6" id="KW-0592">Phosphate transport</keyword>
<comment type="similarity">
    <text evidence="2">Belongs to the PhoU family.</text>
</comment>
<dbReference type="Pfam" id="PF01895">
    <property type="entry name" value="PhoU"/>
    <property type="match status" value="2"/>
</dbReference>
<protein>
    <recommendedName>
        <fullName evidence="7">PhoU domain-containing protein</fullName>
    </recommendedName>
</protein>
<dbReference type="PIRSF" id="PIRSF003107">
    <property type="entry name" value="PhoU"/>
    <property type="match status" value="1"/>
</dbReference>
<dbReference type="PANTHER" id="PTHR42930:SF3">
    <property type="entry name" value="PHOSPHATE-SPECIFIC TRANSPORT SYSTEM ACCESSORY PROTEIN PHOU"/>
    <property type="match status" value="1"/>
</dbReference>
<keyword evidence="4" id="KW-0813">Transport</keyword>
<dbReference type="GO" id="GO:0030643">
    <property type="term" value="P:intracellular phosphate ion homeostasis"/>
    <property type="evidence" value="ECO:0007669"/>
    <property type="project" value="InterPro"/>
</dbReference>
<name>A0A0F9IFB4_9ZZZZ</name>
<dbReference type="NCBIfam" id="TIGR02135">
    <property type="entry name" value="phoU_full"/>
    <property type="match status" value="1"/>
</dbReference>
<dbReference type="InterPro" id="IPR028366">
    <property type="entry name" value="PhoU"/>
</dbReference>
<dbReference type="SUPFAM" id="SSF109755">
    <property type="entry name" value="PhoU-like"/>
    <property type="match status" value="1"/>
</dbReference>
<comment type="subunit">
    <text evidence="3">Homodimer.</text>
</comment>
<reference evidence="8" key="1">
    <citation type="journal article" date="2015" name="Nature">
        <title>Complex archaea that bridge the gap between prokaryotes and eukaryotes.</title>
        <authorList>
            <person name="Spang A."/>
            <person name="Saw J.H."/>
            <person name="Jorgensen S.L."/>
            <person name="Zaremba-Niedzwiedzka K."/>
            <person name="Martijn J."/>
            <person name="Lind A.E."/>
            <person name="van Eijk R."/>
            <person name="Schleper C."/>
            <person name="Guy L."/>
            <person name="Ettema T.J."/>
        </authorList>
    </citation>
    <scope>NUCLEOTIDE SEQUENCE</scope>
</reference>
<comment type="caution">
    <text evidence="8">The sequence shown here is derived from an EMBL/GenBank/DDBJ whole genome shotgun (WGS) entry which is preliminary data.</text>
</comment>
<evidence type="ECO:0000256" key="1">
    <source>
        <dbReference type="ARBA" id="ARBA00004496"/>
    </source>
</evidence>
<dbReference type="InterPro" id="IPR038078">
    <property type="entry name" value="PhoU-like_sf"/>
</dbReference>
<evidence type="ECO:0000256" key="6">
    <source>
        <dbReference type="ARBA" id="ARBA00022592"/>
    </source>
</evidence>
<dbReference type="InterPro" id="IPR026022">
    <property type="entry name" value="PhoU_dom"/>
</dbReference>
<evidence type="ECO:0000259" key="7">
    <source>
        <dbReference type="Pfam" id="PF01895"/>
    </source>
</evidence>
<dbReference type="FunFam" id="1.20.58.220:FF:000004">
    <property type="entry name" value="Phosphate-specific transport system accessory protein PhoU"/>
    <property type="match status" value="1"/>
</dbReference>
<evidence type="ECO:0000256" key="5">
    <source>
        <dbReference type="ARBA" id="ARBA00022490"/>
    </source>
</evidence>
<dbReference type="Gene3D" id="1.20.58.220">
    <property type="entry name" value="Phosphate transport system protein phou homolog 2, domain 2"/>
    <property type="match status" value="1"/>
</dbReference>
<gene>
    <name evidence="8" type="ORF">LCGC14_1586190</name>
</gene>
<comment type="subcellular location">
    <subcellularLocation>
        <location evidence="1">Cytoplasm</location>
    </subcellularLocation>
</comment>
<feature type="domain" description="PhoU" evidence="7">
    <location>
        <begin position="23"/>
        <end position="107"/>
    </location>
</feature>
<organism evidence="8">
    <name type="scientific">marine sediment metagenome</name>
    <dbReference type="NCBI Taxonomy" id="412755"/>
    <lineage>
        <taxon>unclassified sequences</taxon>
        <taxon>metagenomes</taxon>
        <taxon>ecological metagenomes</taxon>
    </lineage>
</organism>
<evidence type="ECO:0000256" key="3">
    <source>
        <dbReference type="ARBA" id="ARBA00011738"/>
    </source>
</evidence>
<keyword evidence="5" id="KW-0963">Cytoplasm</keyword>
<dbReference type="GO" id="GO:0005737">
    <property type="term" value="C:cytoplasm"/>
    <property type="evidence" value="ECO:0007669"/>
    <property type="project" value="UniProtKB-SubCell"/>
</dbReference>
<evidence type="ECO:0000256" key="4">
    <source>
        <dbReference type="ARBA" id="ARBA00022448"/>
    </source>
</evidence>
<proteinExistence type="inferred from homology"/>
<accession>A0A0F9IFB4</accession>
<sequence length="223" mass="25590">MPTTRKAFQENIKALEKDIINEGEMVSMAINRSVEALRSLNVEEAKKIIADDLLINKKRWEIEEKCIHLFATQQPVATDLRELIAVLSITTDLERMGDHAEGIAKIVIMHGDKPLVKPLIDIPRMAEKATDMLTRGLEAFVNRDEKTARAICDEDDEVDMLYDQIYRELLTFMIEDPKTITRATYLIWAAHNLERIADRVTNICERIVFLVTGTMEEINVSKY</sequence>
<dbReference type="EMBL" id="LAZR01012542">
    <property type="protein sequence ID" value="KKM26296.1"/>
    <property type="molecule type" value="Genomic_DNA"/>
</dbReference>
<dbReference type="AlphaFoldDB" id="A0A0F9IFB4"/>
<dbReference type="GO" id="GO:0006817">
    <property type="term" value="P:phosphate ion transport"/>
    <property type="evidence" value="ECO:0007669"/>
    <property type="project" value="UniProtKB-KW"/>
</dbReference>
<evidence type="ECO:0000256" key="2">
    <source>
        <dbReference type="ARBA" id="ARBA00008107"/>
    </source>
</evidence>
<evidence type="ECO:0000313" key="8">
    <source>
        <dbReference type="EMBL" id="KKM26296.1"/>
    </source>
</evidence>
<feature type="domain" description="PhoU" evidence="7">
    <location>
        <begin position="122"/>
        <end position="207"/>
    </location>
</feature>
<dbReference type="PANTHER" id="PTHR42930">
    <property type="entry name" value="PHOSPHATE-SPECIFIC TRANSPORT SYSTEM ACCESSORY PROTEIN PHOU"/>
    <property type="match status" value="1"/>
</dbReference>